<accession>A0A815ZNZ2</accession>
<protein>
    <recommendedName>
        <fullName evidence="7">Glycosyltransferase</fullName>
    </recommendedName>
</protein>
<dbReference type="GO" id="GO:0000030">
    <property type="term" value="F:mannosyltransferase activity"/>
    <property type="evidence" value="ECO:0007669"/>
    <property type="project" value="TreeGrafter"/>
</dbReference>
<evidence type="ECO:0000313" key="3">
    <source>
        <dbReference type="EMBL" id="CAF1585654.1"/>
    </source>
</evidence>
<dbReference type="Proteomes" id="UP000677228">
    <property type="component" value="Unassembled WGS sequence"/>
</dbReference>
<reference evidence="3" key="1">
    <citation type="submission" date="2021-02" db="EMBL/GenBank/DDBJ databases">
        <authorList>
            <person name="Nowell W R."/>
        </authorList>
    </citation>
    <scope>NUCLEOTIDE SEQUENCE</scope>
</reference>
<gene>
    <name evidence="3" type="ORF">GPM918_LOCUS41401</name>
    <name evidence="2" type="ORF">OVA965_LOCUS19276</name>
    <name evidence="5" type="ORF">SRO942_LOCUS42445</name>
    <name evidence="4" type="ORF">TMI583_LOCUS19291</name>
</gene>
<keyword evidence="6" id="KW-1185">Reference proteome</keyword>
<evidence type="ECO:0000256" key="1">
    <source>
        <dbReference type="ARBA" id="ARBA00022679"/>
    </source>
</evidence>
<dbReference type="EMBL" id="CAJOBC010098593">
    <property type="protein sequence ID" value="CAF4455134.1"/>
    <property type="molecule type" value="Genomic_DNA"/>
</dbReference>
<evidence type="ECO:0008006" key="7">
    <source>
        <dbReference type="Google" id="ProtNLM"/>
    </source>
</evidence>
<dbReference type="PANTHER" id="PTHR32385">
    <property type="entry name" value="MANNOSYL PHOSPHORYLINOSITOL CERAMIDE SYNTHASE"/>
    <property type="match status" value="1"/>
</dbReference>
<dbReference type="AlphaFoldDB" id="A0A815ZNZ2"/>
<dbReference type="Proteomes" id="UP000663829">
    <property type="component" value="Unassembled WGS sequence"/>
</dbReference>
<dbReference type="GO" id="GO:0051999">
    <property type="term" value="P:mannosyl-inositol phosphorylceramide biosynthetic process"/>
    <property type="evidence" value="ECO:0007669"/>
    <property type="project" value="TreeGrafter"/>
</dbReference>
<name>A0A815ZNZ2_9BILA</name>
<evidence type="ECO:0000313" key="5">
    <source>
        <dbReference type="EMBL" id="CAF4455134.1"/>
    </source>
</evidence>
<evidence type="ECO:0000313" key="4">
    <source>
        <dbReference type="EMBL" id="CAF3862095.1"/>
    </source>
</evidence>
<dbReference type="Pfam" id="PF04488">
    <property type="entry name" value="Gly_transf_sug"/>
    <property type="match status" value="1"/>
</dbReference>
<dbReference type="OrthoDB" id="409543at2759"/>
<dbReference type="EMBL" id="CAJNOQ010032555">
    <property type="protein sequence ID" value="CAF1585654.1"/>
    <property type="molecule type" value="Genomic_DNA"/>
</dbReference>
<dbReference type="InterPro" id="IPR007577">
    <property type="entry name" value="GlycoTrfase_DXD_sugar-bd_CS"/>
</dbReference>
<sequence>MHPSWEIKMWNYSNLFPLYNQKRFDQTNLLKQKSDIARYEIIFQYGGVYLDVDFEPLKTIEPLLHGIKAFVAWESKEFVCNGVFGGIPGHEFIKDLVLDLDSNWMTFVNGTVNQQTGPHYMTKHLKKTKLTMESGFQAFPTHIFFPYPWYQDDPGFYNPLSFAVHHFSGMNRKKVLIHDSQK</sequence>
<dbReference type="InterPro" id="IPR051706">
    <property type="entry name" value="Glycosyltransferase_domain"/>
</dbReference>
<evidence type="ECO:0000313" key="6">
    <source>
        <dbReference type="Proteomes" id="UP000663829"/>
    </source>
</evidence>
<dbReference type="Proteomes" id="UP000681722">
    <property type="component" value="Unassembled WGS sequence"/>
</dbReference>
<dbReference type="GO" id="GO:0016020">
    <property type="term" value="C:membrane"/>
    <property type="evidence" value="ECO:0007669"/>
    <property type="project" value="GOC"/>
</dbReference>
<dbReference type="EMBL" id="CAJNOK010009877">
    <property type="protein sequence ID" value="CAF1100679.1"/>
    <property type="molecule type" value="Genomic_DNA"/>
</dbReference>
<dbReference type="EMBL" id="CAJOBA010009897">
    <property type="protein sequence ID" value="CAF3862095.1"/>
    <property type="molecule type" value="Genomic_DNA"/>
</dbReference>
<dbReference type="Proteomes" id="UP000682733">
    <property type="component" value="Unassembled WGS sequence"/>
</dbReference>
<dbReference type="Gene3D" id="3.90.550.20">
    <property type="match status" value="1"/>
</dbReference>
<keyword evidence="1" id="KW-0808">Transferase</keyword>
<evidence type="ECO:0000313" key="2">
    <source>
        <dbReference type="EMBL" id="CAF1100679.1"/>
    </source>
</evidence>
<organism evidence="3 6">
    <name type="scientific">Didymodactylos carnosus</name>
    <dbReference type="NCBI Taxonomy" id="1234261"/>
    <lineage>
        <taxon>Eukaryota</taxon>
        <taxon>Metazoa</taxon>
        <taxon>Spiralia</taxon>
        <taxon>Gnathifera</taxon>
        <taxon>Rotifera</taxon>
        <taxon>Eurotatoria</taxon>
        <taxon>Bdelloidea</taxon>
        <taxon>Philodinida</taxon>
        <taxon>Philodinidae</taxon>
        <taxon>Didymodactylos</taxon>
    </lineage>
</organism>
<proteinExistence type="predicted"/>
<dbReference type="SUPFAM" id="SSF53448">
    <property type="entry name" value="Nucleotide-diphospho-sugar transferases"/>
    <property type="match status" value="1"/>
</dbReference>
<dbReference type="PANTHER" id="PTHR32385:SF15">
    <property type="entry name" value="INOSITOL PHOSPHOCERAMIDE MANNOSYLTRANSFERASE 1"/>
    <property type="match status" value="1"/>
</dbReference>
<comment type="caution">
    <text evidence="3">The sequence shown here is derived from an EMBL/GenBank/DDBJ whole genome shotgun (WGS) entry which is preliminary data.</text>
</comment>
<dbReference type="InterPro" id="IPR029044">
    <property type="entry name" value="Nucleotide-diphossugar_trans"/>
</dbReference>